<gene>
    <name evidence="2" type="ORF">OIU77_011072</name>
</gene>
<keyword evidence="3" id="KW-1185">Reference proteome</keyword>
<evidence type="ECO:0000313" key="3">
    <source>
        <dbReference type="Proteomes" id="UP001141253"/>
    </source>
</evidence>
<keyword evidence="1" id="KW-0812">Transmembrane</keyword>
<comment type="caution">
    <text evidence="2">The sequence shown here is derived from an EMBL/GenBank/DDBJ whole genome shotgun (WGS) entry which is preliminary data.</text>
</comment>
<evidence type="ECO:0000313" key="2">
    <source>
        <dbReference type="EMBL" id="KAJ6329523.1"/>
    </source>
</evidence>
<dbReference type="Proteomes" id="UP001141253">
    <property type="component" value="Chromosome 14"/>
</dbReference>
<dbReference type="EMBL" id="JAPFFI010000022">
    <property type="protein sequence ID" value="KAJ6329523.1"/>
    <property type="molecule type" value="Genomic_DNA"/>
</dbReference>
<feature type="transmembrane region" description="Helical" evidence="1">
    <location>
        <begin position="46"/>
        <end position="67"/>
    </location>
</feature>
<name>A0ABQ9ABI6_9ROSI</name>
<evidence type="ECO:0008006" key="4">
    <source>
        <dbReference type="Google" id="ProtNLM"/>
    </source>
</evidence>
<keyword evidence="1" id="KW-0472">Membrane</keyword>
<reference evidence="2" key="1">
    <citation type="submission" date="2022-10" db="EMBL/GenBank/DDBJ databases">
        <authorList>
            <person name="Hyden B.L."/>
            <person name="Feng K."/>
            <person name="Yates T."/>
            <person name="Jawdy S."/>
            <person name="Smart L.B."/>
            <person name="Muchero W."/>
        </authorList>
    </citation>
    <scope>NUCLEOTIDE SEQUENCE</scope>
    <source>
        <tissue evidence="2">Shoot tip</tissue>
    </source>
</reference>
<organism evidence="2 3">
    <name type="scientific">Salix suchowensis</name>
    <dbReference type="NCBI Taxonomy" id="1278906"/>
    <lineage>
        <taxon>Eukaryota</taxon>
        <taxon>Viridiplantae</taxon>
        <taxon>Streptophyta</taxon>
        <taxon>Embryophyta</taxon>
        <taxon>Tracheophyta</taxon>
        <taxon>Spermatophyta</taxon>
        <taxon>Magnoliopsida</taxon>
        <taxon>eudicotyledons</taxon>
        <taxon>Gunneridae</taxon>
        <taxon>Pentapetalae</taxon>
        <taxon>rosids</taxon>
        <taxon>fabids</taxon>
        <taxon>Malpighiales</taxon>
        <taxon>Salicaceae</taxon>
        <taxon>Saliceae</taxon>
        <taxon>Salix</taxon>
    </lineage>
</organism>
<protein>
    <recommendedName>
        <fullName evidence="4">Secreted peptide</fullName>
    </recommendedName>
</protein>
<proteinExistence type="predicted"/>
<evidence type="ECO:0000256" key="1">
    <source>
        <dbReference type="SAM" id="Phobius"/>
    </source>
</evidence>
<keyword evidence="1" id="KW-1133">Transmembrane helix</keyword>
<accession>A0ABQ9ABI6</accession>
<sequence length="102" mass="10561">MSASACLSLTILSSSSICSFLFCLSSSRSATSLAFSSSSRSHASRAMRAFLNILIFSSATISIFLMASCTTSAIRLHASCGAISLPPSPFSRLFGESTSSSS</sequence>
<reference evidence="2" key="2">
    <citation type="journal article" date="2023" name="Int. J. Mol. Sci.">
        <title>De Novo Assembly and Annotation of 11 Diverse Shrub Willow (Salix) Genomes Reveals Novel Gene Organization in Sex-Linked Regions.</title>
        <authorList>
            <person name="Hyden B."/>
            <person name="Feng K."/>
            <person name="Yates T.B."/>
            <person name="Jawdy S."/>
            <person name="Cereghino C."/>
            <person name="Smart L.B."/>
            <person name="Muchero W."/>
        </authorList>
    </citation>
    <scope>NUCLEOTIDE SEQUENCE</scope>
    <source>
        <tissue evidence="2">Shoot tip</tissue>
    </source>
</reference>